<name>A0AAN7LD36_TRANT</name>
<dbReference type="AlphaFoldDB" id="A0AAN7LD36"/>
<protein>
    <submittedName>
        <fullName evidence="2">Uncharacterized protein</fullName>
    </submittedName>
</protein>
<proteinExistence type="predicted"/>
<reference evidence="2 3" key="1">
    <citation type="journal article" date="2023" name="Hortic Res">
        <title>Pangenome of water caltrop reveals structural variations and asymmetric subgenome divergence after allopolyploidization.</title>
        <authorList>
            <person name="Zhang X."/>
            <person name="Chen Y."/>
            <person name="Wang L."/>
            <person name="Yuan Y."/>
            <person name="Fang M."/>
            <person name="Shi L."/>
            <person name="Lu R."/>
            <person name="Comes H.P."/>
            <person name="Ma Y."/>
            <person name="Chen Y."/>
            <person name="Huang G."/>
            <person name="Zhou Y."/>
            <person name="Zheng Z."/>
            <person name="Qiu Y."/>
        </authorList>
    </citation>
    <scope>NUCLEOTIDE SEQUENCE [LARGE SCALE GENOMIC DNA]</scope>
    <source>
        <strain evidence="2">F231</strain>
    </source>
</reference>
<accession>A0AAN7LD36</accession>
<evidence type="ECO:0000313" key="2">
    <source>
        <dbReference type="EMBL" id="KAK4784287.1"/>
    </source>
</evidence>
<keyword evidence="3" id="KW-1185">Reference proteome</keyword>
<sequence>MMHAAYWKWQLCIFLERLSVPTHGSPNRPIHGTAYRPKEMYLDWHRNLEGGGEREILPRKLGAGELDGREAREAVEEYPPAAQGCARRTTGLKTRRISTRQNGHFSKSQDSGSSLCTKPLAHYSLSPSSVSLRPPFRGRKRVQMSSSSRACVVAASVAVVEALKDQGICRWNYPIRCAVQSALNRARPISQAKNFSPQPSSSMTEGSSKIREEEMVKQSEESLRKVMYLSCWGPN</sequence>
<comment type="caution">
    <text evidence="2">The sequence shown here is derived from an EMBL/GenBank/DDBJ whole genome shotgun (WGS) entry which is preliminary data.</text>
</comment>
<feature type="compositionally biased region" description="Polar residues" evidence="1">
    <location>
        <begin position="191"/>
        <end position="207"/>
    </location>
</feature>
<evidence type="ECO:0000256" key="1">
    <source>
        <dbReference type="SAM" id="MobiDB-lite"/>
    </source>
</evidence>
<dbReference type="EMBL" id="JAXQNO010000014">
    <property type="protein sequence ID" value="KAK4784287.1"/>
    <property type="molecule type" value="Genomic_DNA"/>
</dbReference>
<dbReference type="InterPro" id="IPR022251">
    <property type="entry name" value="DUF3774_wound-induced"/>
</dbReference>
<dbReference type="Proteomes" id="UP001346149">
    <property type="component" value="Unassembled WGS sequence"/>
</dbReference>
<evidence type="ECO:0000313" key="3">
    <source>
        <dbReference type="Proteomes" id="UP001346149"/>
    </source>
</evidence>
<dbReference type="Pfam" id="PF12609">
    <property type="entry name" value="DUF3774"/>
    <property type="match status" value="1"/>
</dbReference>
<organism evidence="2 3">
    <name type="scientific">Trapa natans</name>
    <name type="common">Water chestnut</name>
    <dbReference type="NCBI Taxonomy" id="22666"/>
    <lineage>
        <taxon>Eukaryota</taxon>
        <taxon>Viridiplantae</taxon>
        <taxon>Streptophyta</taxon>
        <taxon>Embryophyta</taxon>
        <taxon>Tracheophyta</taxon>
        <taxon>Spermatophyta</taxon>
        <taxon>Magnoliopsida</taxon>
        <taxon>eudicotyledons</taxon>
        <taxon>Gunneridae</taxon>
        <taxon>Pentapetalae</taxon>
        <taxon>rosids</taxon>
        <taxon>malvids</taxon>
        <taxon>Myrtales</taxon>
        <taxon>Lythraceae</taxon>
        <taxon>Trapa</taxon>
    </lineage>
</organism>
<dbReference type="PANTHER" id="PTHR33090">
    <property type="entry name" value="DUF3774 DOMAIN PROTEIN-RELATED"/>
    <property type="match status" value="1"/>
</dbReference>
<feature type="region of interest" description="Disordered" evidence="1">
    <location>
        <begin position="190"/>
        <end position="216"/>
    </location>
</feature>
<gene>
    <name evidence="2" type="ORF">SAY86_018655</name>
</gene>